<dbReference type="OrthoDB" id="2121326at2759"/>
<dbReference type="EMBL" id="BEGY01000042">
    <property type="protein sequence ID" value="GAX79373.1"/>
    <property type="molecule type" value="Genomic_DNA"/>
</dbReference>
<evidence type="ECO:0000313" key="7">
    <source>
        <dbReference type="Proteomes" id="UP000232323"/>
    </source>
</evidence>
<dbReference type="PROSITE" id="PS51352">
    <property type="entry name" value="THIOREDOXIN_2"/>
    <property type="match status" value="1"/>
</dbReference>
<evidence type="ECO:0000256" key="4">
    <source>
        <dbReference type="ARBA" id="ARBA00023284"/>
    </source>
</evidence>
<dbReference type="CDD" id="cd02947">
    <property type="entry name" value="TRX_family"/>
    <property type="match status" value="1"/>
</dbReference>
<sequence>MALAQRTVAQRSCLPRPQIAITRVALRQQARHVAVRAVTDVNDSSFGPEVLQNAQPVLVDFWAPWCGPCRMIAPLIDELSNEYSGKLKCVKINTDESPNVATDYGIRSIPTVMIFKGGKKMDTIIGAVPKATLAQTIEKYI</sequence>
<evidence type="ECO:0000256" key="3">
    <source>
        <dbReference type="ARBA" id="ARBA00023157"/>
    </source>
</evidence>
<accession>A0A250X8H0</accession>
<dbReference type="AlphaFoldDB" id="A0A250X8H0"/>
<dbReference type="InterPro" id="IPR013766">
    <property type="entry name" value="Thioredoxin_domain"/>
</dbReference>
<protein>
    <recommendedName>
        <fullName evidence="5">Thioredoxin domain-containing protein</fullName>
    </recommendedName>
</protein>
<keyword evidence="4" id="KW-0676">Redox-active center</keyword>
<keyword evidence="3" id="KW-1015">Disulfide bond</keyword>
<dbReference type="Pfam" id="PF00085">
    <property type="entry name" value="Thioredoxin"/>
    <property type="match status" value="1"/>
</dbReference>
<dbReference type="InterPro" id="IPR017937">
    <property type="entry name" value="Thioredoxin_CS"/>
</dbReference>
<dbReference type="GO" id="GO:0015035">
    <property type="term" value="F:protein-disulfide reductase activity"/>
    <property type="evidence" value="ECO:0007669"/>
    <property type="project" value="InterPro"/>
</dbReference>
<feature type="domain" description="Thioredoxin" evidence="5">
    <location>
        <begin position="24"/>
        <end position="141"/>
    </location>
</feature>
<proteinExistence type="predicted"/>
<reference evidence="6 7" key="1">
    <citation type="submission" date="2017-08" db="EMBL/GenBank/DDBJ databases">
        <title>Acidophilic green algal genome provides insights into adaptation to an acidic environment.</title>
        <authorList>
            <person name="Hirooka S."/>
            <person name="Hirose Y."/>
            <person name="Kanesaki Y."/>
            <person name="Higuchi S."/>
            <person name="Fujiwara T."/>
            <person name="Onuma R."/>
            <person name="Era A."/>
            <person name="Ohbayashi R."/>
            <person name="Uzuka A."/>
            <person name="Nozaki H."/>
            <person name="Yoshikawa H."/>
            <person name="Miyagishima S.Y."/>
        </authorList>
    </citation>
    <scope>NUCLEOTIDE SEQUENCE [LARGE SCALE GENOMIC DNA]</scope>
    <source>
        <strain evidence="6 7">NIES-2499</strain>
    </source>
</reference>
<dbReference type="FunFam" id="3.40.30.10:FF:000001">
    <property type="entry name" value="Thioredoxin"/>
    <property type="match status" value="1"/>
</dbReference>
<evidence type="ECO:0000259" key="5">
    <source>
        <dbReference type="PROSITE" id="PS51352"/>
    </source>
</evidence>
<evidence type="ECO:0000256" key="2">
    <source>
        <dbReference type="ARBA" id="ARBA00022982"/>
    </source>
</evidence>
<dbReference type="PROSITE" id="PS00194">
    <property type="entry name" value="THIOREDOXIN_1"/>
    <property type="match status" value="1"/>
</dbReference>
<keyword evidence="2" id="KW-0249">Electron transport</keyword>
<dbReference type="Proteomes" id="UP000232323">
    <property type="component" value="Unassembled WGS sequence"/>
</dbReference>
<dbReference type="PANTHER" id="PTHR45663">
    <property type="entry name" value="GEO12009P1"/>
    <property type="match status" value="1"/>
</dbReference>
<dbReference type="SUPFAM" id="SSF52833">
    <property type="entry name" value="Thioredoxin-like"/>
    <property type="match status" value="1"/>
</dbReference>
<gene>
    <name evidence="6" type="ORF">CEUSTIGMA_g6815.t1</name>
</gene>
<dbReference type="Gene3D" id="3.40.30.10">
    <property type="entry name" value="Glutaredoxin"/>
    <property type="match status" value="1"/>
</dbReference>
<dbReference type="PANTHER" id="PTHR45663:SF11">
    <property type="entry name" value="GEO12009P1"/>
    <property type="match status" value="1"/>
</dbReference>
<evidence type="ECO:0000313" key="6">
    <source>
        <dbReference type="EMBL" id="GAX79373.1"/>
    </source>
</evidence>
<dbReference type="NCBIfam" id="TIGR01068">
    <property type="entry name" value="thioredoxin"/>
    <property type="match status" value="1"/>
</dbReference>
<dbReference type="STRING" id="1157962.A0A250X8H0"/>
<dbReference type="PRINTS" id="PR00421">
    <property type="entry name" value="THIOREDOXIN"/>
</dbReference>
<dbReference type="InterPro" id="IPR005746">
    <property type="entry name" value="Thioredoxin"/>
</dbReference>
<keyword evidence="1" id="KW-0813">Transport</keyword>
<dbReference type="GO" id="GO:0005737">
    <property type="term" value="C:cytoplasm"/>
    <property type="evidence" value="ECO:0007669"/>
    <property type="project" value="TreeGrafter"/>
</dbReference>
<evidence type="ECO:0000256" key="1">
    <source>
        <dbReference type="ARBA" id="ARBA00022448"/>
    </source>
</evidence>
<dbReference type="InterPro" id="IPR036249">
    <property type="entry name" value="Thioredoxin-like_sf"/>
</dbReference>
<keyword evidence="7" id="KW-1185">Reference proteome</keyword>
<name>A0A250X8H0_9CHLO</name>
<organism evidence="6 7">
    <name type="scientific">Chlamydomonas eustigma</name>
    <dbReference type="NCBI Taxonomy" id="1157962"/>
    <lineage>
        <taxon>Eukaryota</taxon>
        <taxon>Viridiplantae</taxon>
        <taxon>Chlorophyta</taxon>
        <taxon>core chlorophytes</taxon>
        <taxon>Chlorophyceae</taxon>
        <taxon>CS clade</taxon>
        <taxon>Chlamydomonadales</taxon>
        <taxon>Chlamydomonadaceae</taxon>
        <taxon>Chlamydomonas</taxon>
    </lineage>
</organism>
<comment type="caution">
    <text evidence="6">The sequence shown here is derived from an EMBL/GenBank/DDBJ whole genome shotgun (WGS) entry which is preliminary data.</text>
</comment>